<feature type="transmembrane region" description="Helical" evidence="6">
    <location>
        <begin position="102"/>
        <end position="124"/>
    </location>
</feature>
<dbReference type="AlphaFoldDB" id="A0A1S8YBW3"/>
<comment type="similarity">
    <text evidence="5">Belongs to the major facilitator superfamily. Phthalate permease family.</text>
</comment>
<evidence type="ECO:0000256" key="2">
    <source>
        <dbReference type="ARBA" id="ARBA00022692"/>
    </source>
</evidence>
<evidence type="ECO:0000256" key="1">
    <source>
        <dbReference type="ARBA" id="ARBA00004141"/>
    </source>
</evidence>
<dbReference type="InterPro" id="IPR050382">
    <property type="entry name" value="MFS_Na/Anion_cotransporter"/>
</dbReference>
<dbReference type="InterPro" id="IPR036259">
    <property type="entry name" value="MFS_trans_sf"/>
</dbReference>
<protein>
    <submittedName>
        <fullName evidence="8">MFS transporter</fullName>
    </submittedName>
</protein>
<dbReference type="EMBL" id="MRUL01000024">
    <property type="protein sequence ID" value="OON36530.1"/>
    <property type="molecule type" value="Genomic_DNA"/>
</dbReference>
<dbReference type="GO" id="GO:0016020">
    <property type="term" value="C:membrane"/>
    <property type="evidence" value="ECO:0007669"/>
    <property type="project" value="UniProtKB-SubCell"/>
</dbReference>
<feature type="transmembrane region" description="Helical" evidence="6">
    <location>
        <begin position="394"/>
        <end position="415"/>
    </location>
</feature>
<dbReference type="Proteomes" id="UP000190667">
    <property type="component" value="Unassembled WGS sequence"/>
</dbReference>
<dbReference type="InterPro" id="IPR011701">
    <property type="entry name" value="MFS"/>
</dbReference>
<keyword evidence="3 6" id="KW-1133">Transmembrane helix</keyword>
<keyword evidence="9" id="KW-1185">Reference proteome</keyword>
<feature type="domain" description="Major facilitator superfamily (MFS) profile" evidence="7">
    <location>
        <begin position="12"/>
        <end position="419"/>
    </location>
</feature>
<dbReference type="OrthoDB" id="9781156at2"/>
<dbReference type="STRING" id="1926881.BTJ39_21415"/>
<feature type="transmembrane region" description="Helical" evidence="6">
    <location>
        <begin position="332"/>
        <end position="353"/>
    </location>
</feature>
<evidence type="ECO:0000256" key="3">
    <source>
        <dbReference type="ARBA" id="ARBA00022989"/>
    </source>
</evidence>
<evidence type="ECO:0000256" key="6">
    <source>
        <dbReference type="SAM" id="Phobius"/>
    </source>
</evidence>
<evidence type="ECO:0000313" key="8">
    <source>
        <dbReference type="EMBL" id="OON36530.1"/>
    </source>
</evidence>
<comment type="caution">
    <text evidence="8">The sequence shown here is derived from an EMBL/GenBank/DDBJ whole genome shotgun (WGS) entry which is preliminary data.</text>
</comment>
<accession>A0A1S8YBW3</accession>
<dbReference type="PANTHER" id="PTHR11662">
    <property type="entry name" value="SOLUTE CARRIER FAMILY 17"/>
    <property type="match status" value="1"/>
</dbReference>
<dbReference type="Pfam" id="PF07690">
    <property type="entry name" value="MFS_1"/>
    <property type="match status" value="1"/>
</dbReference>
<organism evidence="8 9">
    <name type="scientific">Izhakiella australiensis</name>
    <dbReference type="NCBI Taxonomy" id="1926881"/>
    <lineage>
        <taxon>Bacteria</taxon>
        <taxon>Pseudomonadati</taxon>
        <taxon>Pseudomonadota</taxon>
        <taxon>Gammaproteobacteria</taxon>
        <taxon>Enterobacterales</taxon>
        <taxon>Erwiniaceae</taxon>
        <taxon>Izhakiella</taxon>
    </lineage>
</organism>
<reference evidence="8 9" key="1">
    <citation type="submission" date="2016-12" db="EMBL/GenBank/DDBJ databases">
        <title>Izhakiella australiana sp. nov. of genus Izhakiella isolated from Australian desert.</title>
        <authorList>
            <person name="Ji M."/>
        </authorList>
    </citation>
    <scope>NUCLEOTIDE SEQUENCE [LARGE SCALE GENOMIC DNA]</scope>
    <source>
        <strain evidence="8 9">D4N98</strain>
    </source>
</reference>
<dbReference type="InterPro" id="IPR020846">
    <property type="entry name" value="MFS_dom"/>
</dbReference>
<evidence type="ECO:0000259" key="7">
    <source>
        <dbReference type="PROSITE" id="PS50850"/>
    </source>
</evidence>
<evidence type="ECO:0000313" key="9">
    <source>
        <dbReference type="Proteomes" id="UP000190667"/>
    </source>
</evidence>
<evidence type="ECO:0000256" key="5">
    <source>
        <dbReference type="ARBA" id="ARBA00038514"/>
    </source>
</evidence>
<gene>
    <name evidence="8" type="ORF">BTJ39_21415</name>
</gene>
<feature type="transmembrane region" description="Helical" evidence="6">
    <location>
        <begin position="136"/>
        <end position="158"/>
    </location>
</feature>
<evidence type="ECO:0000256" key="4">
    <source>
        <dbReference type="ARBA" id="ARBA00023136"/>
    </source>
</evidence>
<dbReference type="PROSITE" id="PS50850">
    <property type="entry name" value="MFS"/>
    <property type="match status" value="1"/>
</dbReference>
<feature type="transmembrane region" description="Helical" evidence="6">
    <location>
        <begin position="234"/>
        <end position="252"/>
    </location>
</feature>
<feature type="transmembrane region" description="Helical" evidence="6">
    <location>
        <begin position="77"/>
        <end position="96"/>
    </location>
</feature>
<keyword evidence="2 6" id="KW-0812">Transmembrane</keyword>
<dbReference type="CDD" id="cd17319">
    <property type="entry name" value="MFS_ExuT_GudP_like"/>
    <property type="match status" value="1"/>
</dbReference>
<keyword evidence="4 6" id="KW-0472">Membrane</keyword>
<dbReference type="GO" id="GO:0022857">
    <property type="term" value="F:transmembrane transporter activity"/>
    <property type="evidence" value="ECO:0007669"/>
    <property type="project" value="InterPro"/>
</dbReference>
<sequence>MKDKAKKVRVGVALLLFFTVVINYLDRSSMSIAAPHIVSDLGLSNLELGLLFSAFAWTYAPLQVPGGLMVDRFSSRHLYALAVMLWSGAAALHGLATTITGLFFLRLLLGACEVPAFPLNNRIITRWFPEKERASVVGFYTSGQYVGLAFLTPVLIILQEQVGWRGMFLTIGLLGILWGIFFYARYRDPLDSKNISKEELGYIKAGGGEIETKSKVREKLTFRNAMSLLSNRKLVGLFIGQACVTATSWFFLTWFPTYLVKYRHLDFIKVGFLAAVPFLAAWAGVLLSGFFSDYLIRKGWSLGTARKLPIVLGLLLASTIVGANYVDSPTLIVAFLTIAFFGNGMAAITWSLVSSIAPVERIGLVGGVFNLCGTATGILVPLGIGAVISQDNFAPGLILVGAMGIIGALSFLFIVGKVEKIGYGQPESRAELAKSRM</sequence>
<name>A0A1S8YBW3_9GAMM</name>
<feature type="transmembrane region" description="Helical" evidence="6">
    <location>
        <begin position="49"/>
        <end position="70"/>
    </location>
</feature>
<feature type="transmembrane region" description="Helical" evidence="6">
    <location>
        <begin position="308"/>
        <end position="326"/>
    </location>
</feature>
<comment type="subcellular location">
    <subcellularLocation>
        <location evidence="1">Membrane</location>
        <topology evidence="1">Multi-pass membrane protein</topology>
    </subcellularLocation>
</comment>
<dbReference type="PANTHER" id="PTHR11662:SF333">
    <property type="entry name" value="D-GALACTONATE TRANSPORTER"/>
    <property type="match status" value="1"/>
</dbReference>
<feature type="transmembrane region" description="Helical" evidence="6">
    <location>
        <begin position="164"/>
        <end position="184"/>
    </location>
</feature>
<proteinExistence type="inferred from homology"/>
<dbReference type="RefSeq" id="WP_078004756.1">
    <property type="nucleotide sequence ID" value="NZ_MRUL01000024.1"/>
</dbReference>
<feature type="transmembrane region" description="Helical" evidence="6">
    <location>
        <begin position="365"/>
        <end position="388"/>
    </location>
</feature>
<dbReference type="Gene3D" id="1.20.1250.20">
    <property type="entry name" value="MFS general substrate transporter like domains"/>
    <property type="match status" value="2"/>
</dbReference>
<dbReference type="SUPFAM" id="SSF103473">
    <property type="entry name" value="MFS general substrate transporter"/>
    <property type="match status" value="1"/>
</dbReference>
<feature type="transmembrane region" description="Helical" evidence="6">
    <location>
        <begin position="272"/>
        <end position="296"/>
    </location>
</feature>